<reference evidence="7 8" key="1">
    <citation type="submission" date="2020-12" db="EMBL/GenBank/DDBJ databases">
        <title>FDA dAtabase for Regulatory Grade micrObial Sequences (FDA-ARGOS): Supporting development and validation of Infectious Disease Dx tests.</title>
        <authorList>
            <person name="Nelson B."/>
            <person name="Plummer A."/>
            <person name="Tallon L."/>
            <person name="Sadzewicz L."/>
            <person name="Zhao X."/>
            <person name="Boylan J."/>
            <person name="Ott S."/>
            <person name="Bowen H."/>
            <person name="Vavikolanu K."/>
            <person name="Mehta A."/>
            <person name="Aluvathingal J."/>
            <person name="Nadendla S."/>
            <person name="Myers T."/>
            <person name="Yan Y."/>
            <person name="Sichtig H."/>
        </authorList>
    </citation>
    <scope>NUCLEOTIDE SEQUENCE [LARGE SCALE GENOMIC DNA]</scope>
    <source>
        <strain evidence="7 8">FDAARGOS_1049</strain>
    </source>
</reference>
<dbReference type="PROSITE" id="PS50109">
    <property type="entry name" value="HIS_KIN"/>
    <property type="match status" value="1"/>
</dbReference>
<dbReference type="CDD" id="cd00082">
    <property type="entry name" value="HisKA"/>
    <property type="match status" value="1"/>
</dbReference>
<dbReference type="KEGG" id="pgis:I6I06_23600"/>
<evidence type="ECO:0000256" key="1">
    <source>
        <dbReference type="ARBA" id="ARBA00000085"/>
    </source>
</evidence>
<comment type="catalytic activity">
    <reaction evidence="1">
        <text>ATP + protein L-histidine = ADP + protein N-phospho-L-histidine.</text>
        <dbReference type="EC" id="2.7.13.3"/>
    </reaction>
</comment>
<sequence length="375" mass="40616">MTNSPVNILIVDDIVHNITALEALLARPDIAVLVADSGTAALDLLLKHEVALAILDVNMPGMNGFELAALMRGSPRTSHVPIIFLTATAQDASRTFRGYEAGAVDFLYKPFDPRILQSKVDVFVQLEQQKRQLAAQLVTTRQMLEANEMLMAVLSHDLRTPLGAVLASAEYLMRTAADEQSVTVATRVKNSSLRMARMVDQLLNLARLQGGRLPLQPRSIELATLCRSVIDEFASQKSGKRIVFDSHGNTAGAWDTDLVWQAVSNLVSNALHHGAPAGDIRVEVDGDAVESVRLKVSNRGTIPAEVFPHLFKAFGPNSSGARSREGLGLGLHIVQEIARMHGGSVSVESNEAAGTVFTIELPRMVTLQRGSFTRT</sequence>
<dbReference type="AlphaFoldDB" id="A0A7T4TA72"/>
<name>A0A7T4TA72_9BURK</name>
<dbReference type="SMART" id="SM00388">
    <property type="entry name" value="HisKA"/>
    <property type="match status" value="1"/>
</dbReference>
<dbReference type="InterPro" id="IPR001789">
    <property type="entry name" value="Sig_transdc_resp-reg_receiver"/>
</dbReference>
<dbReference type="SUPFAM" id="SSF47384">
    <property type="entry name" value="Homodimeric domain of signal transducing histidine kinase"/>
    <property type="match status" value="1"/>
</dbReference>
<gene>
    <name evidence="7" type="ORF">I6I06_23600</name>
</gene>
<dbReference type="Gene3D" id="3.30.565.10">
    <property type="entry name" value="Histidine kinase-like ATPase, C-terminal domain"/>
    <property type="match status" value="1"/>
</dbReference>
<evidence type="ECO:0000259" key="6">
    <source>
        <dbReference type="PROSITE" id="PS50110"/>
    </source>
</evidence>
<keyword evidence="7" id="KW-0808">Transferase</keyword>
<dbReference type="Pfam" id="PF00512">
    <property type="entry name" value="HisKA"/>
    <property type="match status" value="1"/>
</dbReference>
<evidence type="ECO:0000259" key="5">
    <source>
        <dbReference type="PROSITE" id="PS50109"/>
    </source>
</evidence>
<dbReference type="InterPro" id="IPR036097">
    <property type="entry name" value="HisK_dim/P_sf"/>
</dbReference>
<dbReference type="InterPro" id="IPR004358">
    <property type="entry name" value="Sig_transdc_His_kin-like_C"/>
</dbReference>
<dbReference type="Proteomes" id="UP000595610">
    <property type="component" value="Chromosome 2"/>
</dbReference>
<dbReference type="SMART" id="SM00448">
    <property type="entry name" value="REC"/>
    <property type="match status" value="1"/>
</dbReference>
<keyword evidence="3 4" id="KW-0597">Phosphoprotein</keyword>
<feature type="domain" description="Histidine kinase" evidence="5">
    <location>
        <begin position="153"/>
        <end position="365"/>
    </location>
</feature>
<dbReference type="EMBL" id="CP066076">
    <property type="protein sequence ID" value="QQC65792.1"/>
    <property type="molecule type" value="Genomic_DNA"/>
</dbReference>
<dbReference type="Pfam" id="PF00072">
    <property type="entry name" value="Response_reg"/>
    <property type="match status" value="1"/>
</dbReference>
<dbReference type="PANTHER" id="PTHR43547">
    <property type="entry name" value="TWO-COMPONENT HISTIDINE KINASE"/>
    <property type="match status" value="1"/>
</dbReference>
<proteinExistence type="predicted"/>
<dbReference type="Pfam" id="PF02518">
    <property type="entry name" value="HATPase_c"/>
    <property type="match status" value="1"/>
</dbReference>
<dbReference type="CDD" id="cd00075">
    <property type="entry name" value="HATPase"/>
    <property type="match status" value="1"/>
</dbReference>
<dbReference type="Gene3D" id="3.40.50.2300">
    <property type="match status" value="1"/>
</dbReference>
<dbReference type="RefSeq" id="WP_042325285.1">
    <property type="nucleotide sequence ID" value="NZ_CP066076.1"/>
</dbReference>
<evidence type="ECO:0000256" key="4">
    <source>
        <dbReference type="PROSITE-ProRule" id="PRU00169"/>
    </source>
</evidence>
<dbReference type="InterPro" id="IPR003594">
    <property type="entry name" value="HATPase_dom"/>
</dbReference>
<dbReference type="InterPro" id="IPR005467">
    <property type="entry name" value="His_kinase_dom"/>
</dbReference>
<organism evidence="7 8">
    <name type="scientific">Paraburkholderia ginsengisoli</name>
    <dbReference type="NCBI Taxonomy" id="311231"/>
    <lineage>
        <taxon>Bacteria</taxon>
        <taxon>Pseudomonadati</taxon>
        <taxon>Pseudomonadota</taxon>
        <taxon>Betaproteobacteria</taxon>
        <taxon>Burkholderiales</taxon>
        <taxon>Burkholderiaceae</taxon>
        <taxon>Paraburkholderia</taxon>
    </lineage>
</organism>
<feature type="domain" description="Response regulatory" evidence="6">
    <location>
        <begin position="7"/>
        <end position="124"/>
    </location>
</feature>
<dbReference type="SUPFAM" id="SSF55874">
    <property type="entry name" value="ATPase domain of HSP90 chaperone/DNA topoisomerase II/histidine kinase"/>
    <property type="match status" value="1"/>
</dbReference>
<keyword evidence="8" id="KW-1185">Reference proteome</keyword>
<feature type="modified residue" description="4-aspartylphosphate" evidence="4">
    <location>
        <position position="56"/>
    </location>
</feature>
<dbReference type="Gene3D" id="1.10.287.130">
    <property type="match status" value="1"/>
</dbReference>
<dbReference type="InterPro" id="IPR003661">
    <property type="entry name" value="HisK_dim/P_dom"/>
</dbReference>
<dbReference type="GO" id="GO:0000155">
    <property type="term" value="F:phosphorelay sensor kinase activity"/>
    <property type="evidence" value="ECO:0007669"/>
    <property type="project" value="InterPro"/>
</dbReference>
<dbReference type="PRINTS" id="PR00344">
    <property type="entry name" value="BCTRLSENSOR"/>
</dbReference>
<dbReference type="EC" id="2.7.13.3" evidence="2"/>
<keyword evidence="7" id="KW-0418">Kinase</keyword>
<dbReference type="PANTHER" id="PTHR43547:SF2">
    <property type="entry name" value="HYBRID SIGNAL TRANSDUCTION HISTIDINE KINASE C"/>
    <property type="match status" value="1"/>
</dbReference>
<dbReference type="PROSITE" id="PS50110">
    <property type="entry name" value="RESPONSE_REGULATORY"/>
    <property type="match status" value="1"/>
</dbReference>
<dbReference type="SUPFAM" id="SSF52172">
    <property type="entry name" value="CheY-like"/>
    <property type="match status" value="1"/>
</dbReference>
<protein>
    <recommendedName>
        <fullName evidence="2">histidine kinase</fullName>
        <ecNumber evidence="2">2.7.13.3</ecNumber>
    </recommendedName>
</protein>
<evidence type="ECO:0000256" key="2">
    <source>
        <dbReference type="ARBA" id="ARBA00012438"/>
    </source>
</evidence>
<accession>A0A7T4TA72</accession>
<evidence type="ECO:0000313" key="7">
    <source>
        <dbReference type="EMBL" id="QQC65792.1"/>
    </source>
</evidence>
<evidence type="ECO:0000256" key="3">
    <source>
        <dbReference type="ARBA" id="ARBA00022553"/>
    </source>
</evidence>
<evidence type="ECO:0000313" key="8">
    <source>
        <dbReference type="Proteomes" id="UP000595610"/>
    </source>
</evidence>
<dbReference type="InterPro" id="IPR011006">
    <property type="entry name" value="CheY-like_superfamily"/>
</dbReference>
<dbReference type="SMART" id="SM00387">
    <property type="entry name" value="HATPase_c"/>
    <property type="match status" value="1"/>
</dbReference>
<dbReference type="InterPro" id="IPR036890">
    <property type="entry name" value="HATPase_C_sf"/>
</dbReference>